<accession>A0A1C0Y6T4</accession>
<dbReference type="Proteomes" id="UP000093199">
    <property type="component" value="Unassembled WGS sequence"/>
</dbReference>
<feature type="domain" description="EAL" evidence="1">
    <location>
        <begin position="1"/>
        <end position="213"/>
    </location>
</feature>
<dbReference type="EMBL" id="MASJ01000039">
    <property type="protein sequence ID" value="OCS82876.1"/>
    <property type="molecule type" value="Genomic_DNA"/>
</dbReference>
<keyword evidence="3" id="KW-1185">Reference proteome</keyword>
<reference evidence="2 3" key="1">
    <citation type="submission" date="2016-07" db="EMBL/GenBank/DDBJ databases">
        <title>Caryophanon tenue genome sequencing.</title>
        <authorList>
            <person name="Verma A."/>
            <person name="Pal Y."/>
            <person name="Krishnamurthi S."/>
        </authorList>
    </citation>
    <scope>NUCLEOTIDE SEQUENCE [LARGE SCALE GENOMIC DNA]</scope>
    <source>
        <strain evidence="2 3">DSM 14152</strain>
    </source>
</reference>
<dbReference type="PANTHER" id="PTHR33121">
    <property type="entry name" value="CYCLIC DI-GMP PHOSPHODIESTERASE PDEF"/>
    <property type="match status" value="1"/>
</dbReference>
<organism evidence="2 3">
    <name type="scientific">Caryophanon tenue</name>
    <dbReference type="NCBI Taxonomy" id="33978"/>
    <lineage>
        <taxon>Bacteria</taxon>
        <taxon>Bacillati</taxon>
        <taxon>Bacillota</taxon>
        <taxon>Bacilli</taxon>
        <taxon>Bacillales</taxon>
        <taxon>Caryophanaceae</taxon>
        <taxon>Caryophanon</taxon>
    </lineage>
</organism>
<gene>
    <name evidence="2" type="ORF">A6M13_05605</name>
</gene>
<dbReference type="SUPFAM" id="SSF141868">
    <property type="entry name" value="EAL domain-like"/>
    <property type="match status" value="1"/>
</dbReference>
<dbReference type="Gene3D" id="3.20.20.450">
    <property type="entry name" value="EAL domain"/>
    <property type="match status" value="1"/>
</dbReference>
<protein>
    <recommendedName>
        <fullName evidence="1">EAL domain-containing protein</fullName>
    </recommendedName>
</protein>
<dbReference type="PROSITE" id="PS50883">
    <property type="entry name" value="EAL"/>
    <property type="match status" value="1"/>
</dbReference>
<evidence type="ECO:0000313" key="3">
    <source>
        <dbReference type="Proteomes" id="UP000093199"/>
    </source>
</evidence>
<dbReference type="STRING" id="33978.A6M13_05605"/>
<evidence type="ECO:0000313" key="2">
    <source>
        <dbReference type="EMBL" id="OCS82876.1"/>
    </source>
</evidence>
<name>A0A1C0Y6T4_9BACL</name>
<sequence>MYDEELGFVPPDVFIPFAEESNLIIDIGQWVLEEATRQVKVWRDAFDTTITVAINMPSKQLIQPDFLTVFEQALEKSGASPDAIEIEITERMLIDENADVLMKLEHLQHIGVKIAIDDFGTGYSCLSYLQHLPVDVLKIDRCFTEALKPGRQTIVSSTIELGHSLQLHVVAEGIETLEQLNLLKSLGCDVGQGYYLSRPQPAEEIAMLLTQVTMNDV</sequence>
<dbReference type="InterPro" id="IPR001633">
    <property type="entry name" value="EAL_dom"/>
</dbReference>
<dbReference type="Pfam" id="PF00563">
    <property type="entry name" value="EAL"/>
    <property type="match status" value="1"/>
</dbReference>
<dbReference type="SMART" id="SM00052">
    <property type="entry name" value="EAL"/>
    <property type="match status" value="1"/>
</dbReference>
<dbReference type="InterPro" id="IPR050706">
    <property type="entry name" value="Cyclic-di-GMP_PDE-like"/>
</dbReference>
<evidence type="ECO:0000259" key="1">
    <source>
        <dbReference type="PROSITE" id="PS50883"/>
    </source>
</evidence>
<dbReference type="GO" id="GO:0071111">
    <property type="term" value="F:cyclic-guanylate-specific phosphodiesterase activity"/>
    <property type="evidence" value="ECO:0007669"/>
    <property type="project" value="InterPro"/>
</dbReference>
<dbReference type="AlphaFoldDB" id="A0A1C0Y6T4"/>
<dbReference type="InterPro" id="IPR035919">
    <property type="entry name" value="EAL_sf"/>
</dbReference>
<dbReference type="CDD" id="cd01948">
    <property type="entry name" value="EAL"/>
    <property type="match status" value="1"/>
</dbReference>
<proteinExistence type="predicted"/>
<comment type="caution">
    <text evidence="2">The sequence shown here is derived from an EMBL/GenBank/DDBJ whole genome shotgun (WGS) entry which is preliminary data.</text>
</comment>
<dbReference type="PANTHER" id="PTHR33121:SF70">
    <property type="entry name" value="SIGNALING PROTEIN YKOW"/>
    <property type="match status" value="1"/>
</dbReference>